<dbReference type="EMBL" id="JAYMYQ010000004">
    <property type="protein sequence ID" value="KAK7338871.1"/>
    <property type="molecule type" value="Genomic_DNA"/>
</dbReference>
<proteinExistence type="predicted"/>
<accession>A0AAN9QLG8</accession>
<protein>
    <submittedName>
        <fullName evidence="1">Uncharacterized protein</fullName>
    </submittedName>
</protein>
<comment type="caution">
    <text evidence="1">The sequence shown here is derived from an EMBL/GenBank/DDBJ whole genome shotgun (WGS) entry which is preliminary data.</text>
</comment>
<sequence>MLIFSMRLIRNKVYISGQSMAHNRSAAAHTNKVQGEISGIAKWIRIKHCSCYCYRFSASLGNDIRGFPKADIL</sequence>
<dbReference type="Proteomes" id="UP001367508">
    <property type="component" value="Unassembled WGS sequence"/>
</dbReference>
<gene>
    <name evidence="1" type="ORF">VNO77_19505</name>
</gene>
<organism evidence="1 2">
    <name type="scientific">Canavalia gladiata</name>
    <name type="common">Sword bean</name>
    <name type="synonym">Dolichos gladiatus</name>
    <dbReference type="NCBI Taxonomy" id="3824"/>
    <lineage>
        <taxon>Eukaryota</taxon>
        <taxon>Viridiplantae</taxon>
        <taxon>Streptophyta</taxon>
        <taxon>Embryophyta</taxon>
        <taxon>Tracheophyta</taxon>
        <taxon>Spermatophyta</taxon>
        <taxon>Magnoliopsida</taxon>
        <taxon>eudicotyledons</taxon>
        <taxon>Gunneridae</taxon>
        <taxon>Pentapetalae</taxon>
        <taxon>rosids</taxon>
        <taxon>fabids</taxon>
        <taxon>Fabales</taxon>
        <taxon>Fabaceae</taxon>
        <taxon>Papilionoideae</taxon>
        <taxon>50 kb inversion clade</taxon>
        <taxon>NPAAA clade</taxon>
        <taxon>indigoferoid/millettioid clade</taxon>
        <taxon>Phaseoleae</taxon>
        <taxon>Canavalia</taxon>
    </lineage>
</organism>
<dbReference type="AlphaFoldDB" id="A0AAN9QLG8"/>
<evidence type="ECO:0000313" key="1">
    <source>
        <dbReference type="EMBL" id="KAK7338871.1"/>
    </source>
</evidence>
<keyword evidence="2" id="KW-1185">Reference proteome</keyword>
<evidence type="ECO:0000313" key="2">
    <source>
        <dbReference type="Proteomes" id="UP001367508"/>
    </source>
</evidence>
<reference evidence="1 2" key="1">
    <citation type="submission" date="2024-01" db="EMBL/GenBank/DDBJ databases">
        <title>The genomes of 5 underutilized Papilionoideae crops provide insights into root nodulation and disease resistanc.</title>
        <authorList>
            <person name="Jiang F."/>
        </authorList>
    </citation>
    <scope>NUCLEOTIDE SEQUENCE [LARGE SCALE GENOMIC DNA]</scope>
    <source>
        <strain evidence="1">LVBAO_FW01</strain>
        <tissue evidence="1">Leaves</tissue>
    </source>
</reference>
<name>A0AAN9QLG8_CANGL</name>